<dbReference type="AlphaFoldDB" id="A0A939LTM6"/>
<name>A0A939LTM6_9MICO</name>
<keyword evidence="2" id="KW-1185">Reference proteome</keyword>
<gene>
    <name evidence="1" type="ORF">J4H91_04320</name>
</gene>
<dbReference type="EMBL" id="JAGDYL010000005">
    <property type="protein sequence ID" value="MBO1804544.1"/>
    <property type="molecule type" value="Genomic_DNA"/>
</dbReference>
<dbReference type="Proteomes" id="UP000664398">
    <property type="component" value="Unassembled WGS sequence"/>
</dbReference>
<accession>A0A939LTM6</accession>
<evidence type="ECO:0000313" key="1">
    <source>
        <dbReference type="EMBL" id="MBO1804544.1"/>
    </source>
</evidence>
<dbReference type="RefSeq" id="WP_208045023.1">
    <property type="nucleotide sequence ID" value="NZ_JAGDYL010000005.1"/>
</dbReference>
<organism evidence="1 2">
    <name type="scientific">Leucobacter ruminantium</name>
    <dbReference type="NCBI Taxonomy" id="1289170"/>
    <lineage>
        <taxon>Bacteria</taxon>
        <taxon>Bacillati</taxon>
        <taxon>Actinomycetota</taxon>
        <taxon>Actinomycetes</taxon>
        <taxon>Micrococcales</taxon>
        <taxon>Microbacteriaceae</taxon>
        <taxon>Leucobacter</taxon>
    </lineage>
</organism>
<proteinExistence type="predicted"/>
<reference evidence="1" key="1">
    <citation type="submission" date="2021-03" db="EMBL/GenBank/DDBJ databases">
        <title>Leucobacter chromiisoli sp. nov., isolated from chromium-containing soil of chemical plant.</title>
        <authorList>
            <person name="Xu Z."/>
        </authorList>
    </citation>
    <scope>NUCLEOTIDE SEQUENCE</scope>
    <source>
        <strain evidence="1">A2</strain>
    </source>
</reference>
<evidence type="ECO:0000313" key="2">
    <source>
        <dbReference type="Proteomes" id="UP000664398"/>
    </source>
</evidence>
<protein>
    <submittedName>
        <fullName evidence="1">Uncharacterized protein</fullName>
    </submittedName>
</protein>
<sequence length="288" mass="31574">MKRMTCAEITAAIQVGLPFTAAWHQKMLTATPIQVLTSTLGAIPGNRLSGPLAHRVRESEQEYTIQYLTDGGRKRLPSDVAYYISQHVLEPDCQYVLAIITANGRSSHVTNADPHPAAPELLAAITAGLRQAGERVGKQIRHDDELHDADARSDAGWTFELLVRPTKSAICAARPVATFDNRSNAYRAMVEASRARTLRHAWVERYENHGPLYGVALGHGSFDCLGADLVTEVTRNARQARRNLVMLRLAQPGAEIALAIKRPGDGCYRVGSVPVAQWIRSLAEPPQE</sequence>
<comment type="caution">
    <text evidence="1">The sequence shown here is derived from an EMBL/GenBank/DDBJ whole genome shotgun (WGS) entry which is preliminary data.</text>
</comment>